<dbReference type="GeneID" id="39737452"/>
<organism evidence="7 8">
    <name type="scientific">Plasmodium relictum</name>
    <dbReference type="NCBI Taxonomy" id="85471"/>
    <lineage>
        <taxon>Eukaryota</taxon>
        <taxon>Sar</taxon>
        <taxon>Alveolata</taxon>
        <taxon>Apicomplexa</taxon>
        <taxon>Aconoidasida</taxon>
        <taxon>Haemosporida</taxon>
        <taxon>Plasmodiidae</taxon>
        <taxon>Plasmodium</taxon>
        <taxon>Plasmodium (Haemamoeba)</taxon>
    </lineage>
</organism>
<sequence>MGNSTENDCYITPSTSFNGDAENENEKKFFWVPDEEVTKCYSCNVFFNVRIRKHHCRACGNVFCSNCSDNKLKISEYYYAEKVRVCDKCFMERSSPQTLLLQEDLGARKQINQDLKKALSEKMAIVERFKTFLIEFDSEILNNNDYSEESTDIISLLKRGEKGLKILNNKIKNYDVIIEKQKNELEQLKKEKEQKVELNKVLNLKNQEILQKNMNIKSLVKEKNELILVKEESESIIESYKKQVEKLIIRCNKLELEKKNRNKSETYNNYSFNKESNTTSSSHFQNSFNMPTNEMCISYTVADGPSENVEENCCNRCQRRMCSIM</sequence>
<evidence type="ECO:0000256" key="2">
    <source>
        <dbReference type="ARBA" id="ARBA00022771"/>
    </source>
</evidence>
<feature type="domain" description="FYVE-type" evidence="6">
    <location>
        <begin position="34"/>
        <end position="94"/>
    </location>
</feature>
<dbReference type="Proteomes" id="UP000220158">
    <property type="component" value="Chromosome 12"/>
</dbReference>
<dbReference type="AlphaFoldDB" id="A0A1J1H8T0"/>
<evidence type="ECO:0000313" key="7">
    <source>
        <dbReference type="EMBL" id="CRH01324.1"/>
    </source>
</evidence>
<dbReference type="Pfam" id="PF01363">
    <property type="entry name" value="FYVE"/>
    <property type="match status" value="1"/>
</dbReference>
<dbReference type="InterPro" id="IPR011011">
    <property type="entry name" value="Znf_FYVE_PHD"/>
</dbReference>
<gene>
    <name evidence="7" type="primary">FCP</name>
    <name evidence="7" type="ORF">PRELSG_1220800</name>
</gene>
<dbReference type="PANTHER" id="PTHR39490">
    <property type="entry name" value="ARRESTIN DOMAIN-CONTAINING PROTEIN D"/>
    <property type="match status" value="1"/>
</dbReference>
<dbReference type="SMART" id="SM00064">
    <property type="entry name" value="FYVE"/>
    <property type="match status" value="1"/>
</dbReference>
<keyword evidence="1" id="KW-0479">Metal-binding</keyword>
<dbReference type="InterPro" id="IPR000306">
    <property type="entry name" value="Znf_FYVE"/>
</dbReference>
<evidence type="ECO:0000256" key="4">
    <source>
        <dbReference type="PROSITE-ProRule" id="PRU00091"/>
    </source>
</evidence>
<dbReference type="Gene3D" id="3.30.40.10">
    <property type="entry name" value="Zinc/RING finger domain, C3HC4 (zinc finger)"/>
    <property type="match status" value="1"/>
</dbReference>
<dbReference type="RefSeq" id="XP_028534324.1">
    <property type="nucleotide sequence ID" value="XM_028677990.1"/>
</dbReference>
<keyword evidence="8" id="KW-1185">Reference proteome</keyword>
<dbReference type="EMBL" id="LN835307">
    <property type="protein sequence ID" value="CRH01324.1"/>
    <property type="molecule type" value="Genomic_DNA"/>
</dbReference>
<name>A0A1J1H8T0_PLARL</name>
<accession>A0A1J1H8T0</accession>
<keyword evidence="5" id="KW-0175">Coiled coil</keyword>
<dbReference type="OMA" id="QKNMNIK"/>
<dbReference type="InterPro" id="IPR052113">
    <property type="entry name" value="FYVE-type_Zinc_Finger"/>
</dbReference>
<dbReference type="InterPro" id="IPR013083">
    <property type="entry name" value="Znf_RING/FYVE/PHD"/>
</dbReference>
<reference evidence="7 8" key="1">
    <citation type="submission" date="2015-04" db="EMBL/GenBank/DDBJ databases">
        <authorList>
            <consortium name="Pathogen Informatics"/>
        </authorList>
    </citation>
    <scope>NUCLEOTIDE SEQUENCE [LARGE SCALE GENOMIC DNA]</scope>
    <source>
        <strain evidence="7 8">SGS1</strain>
    </source>
</reference>
<dbReference type="VEuPathDB" id="PlasmoDB:PRELSG_1220800"/>
<dbReference type="GO" id="GO:0008270">
    <property type="term" value="F:zinc ion binding"/>
    <property type="evidence" value="ECO:0007669"/>
    <property type="project" value="UniProtKB-KW"/>
</dbReference>
<evidence type="ECO:0000313" key="8">
    <source>
        <dbReference type="Proteomes" id="UP000220158"/>
    </source>
</evidence>
<proteinExistence type="predicted"/>
<evidence type="ECO:0000259" key="6">
    <source>
        <dbReference type="PROSITE" id="PS50178"/>
    </source>
</evidence>
<dbReference type="SUPFAM" id="SSF57903">
    <property type="entry name" value="FYVE/PHD zinc finger"/>
    <property type="match status" value="1"/>
</dbReference>
<feature type="coiled-coil region" evidence="5">
    <location>
        <begin position="164"/>
        <end position="257"/>
    </location>
</feature>
<keyword evidence="3" id="KW-0862">Zinc</keyword>
<keyword evidence="2 4" id="KW-0863">Zinc-finger</keyword>
<evidence type="ECO:0000256" key="3">
    <source>
        <dbReference type="ARBA" id="ARBA00022833"/>
    </source>
</evidence>
<evidence type="ECO:0000256" key="1">
    <source>
        <dbReference type="ARBA" id="ARBA00022723"/>
    </source>
</evidence>
<dbReference type="PROSITE" id="PS50178">
    <property type="entry name" value="ZF_FYVE"/>
    <property type="match status" value="1"/>
</dbReference>
<dbReference type="PANTHER" id="PTHR39490:SF8">
    <property type="entry name" value="ZINC FINGER FYVE DOMAIN-CONTAINING PROTEIN 21"/>
    <property type="match status" value="1"/>
</dbReference>
<evidence type="ECO:0000256" key="5">
    <source>
        <dbReference type="SAM" id="Coils"/>
    </source>
</evidence>
<dbReference type="InterPro" id="IPR017455">
    <property type="entry name" value="Znf_FYVE-rel"/>
</dbReference>
<dbReference type="KEGG" id="prel:PRELSG_1220800"/>
<dbReference type="OrthoDB" id="79871at2759"/>
<protein>
    <submittedName>
        <fullName evidence="7">FYVE and coiled-coil domain-containing protein, putative</fullName>
    </submittedName>
</protein>